<dbReference type="CDD" id="cd02440">
    <property type="entry name" value="AdoMet_MTases"/>
    <property type="match status" value="1"/>
</dbReference>
<evidence type="ECO:0000313" key="2">
    <source>
        <dbReference type="EMBL" id="HGC42613.1"/>
    </source>
</evidence>
<evidence type="ECO:0000256" key="1">
    <source>
        <dbReference type="SAM" id="Coils"/>
    </source>
</evidence>
<dbReference type="GO" id="GO:0008168">
    <property type="term" value="F:methyltransferase activity"/>
    <property type="evidence" value="ECO:0007669"/>
    <property type="project" value="UniProtKB-KW"/>
</dbReference>
<dbReference type="EMBL" id="DTQM01000098">
    <property type="protein sequence ID" value="HGC42613.1"/>
    <property type="molecule type" value="Genomic_DNA"/>
</dbReference>
<sequence length="323" mass="35313">MSAASGELGRVYDEDFFAGQVAGSADAAAIVVPIVRELVPGIASVVDIGCGAGAWLAAFHAAGARDILGLDGGAPAETLAIAPAAFRSVDLERPIRLDRRFDLAVSLEVAEHLPPERGPGLVADLVALADLVLFSAALPGQGGTSHINERPASYWAELFAAHSYQPRDLIRPRIWGIEKIPFWYRQNIFIYGNAAGLARLAADAASRGWPVDAAADLIHPEIFGFHYAELAERRRAETASTLYLRRLDRQVRTLEHRAMSYEVERDAARYDVRMSMAKLAEKDAEIALLEARLKAADALLKEYFESPSYRLTAPLRRLAGRRR</sequence>
<keyword evidence="1" id="KW-0175">Coiled coil</keyword>
<reference evidence="2" key="1">
    <citation type="journal article" date="2020" name="mSystems">
        <title>Genome- and Community-Level Interaction Insights into Carbon Utilization and Element Cycling Functions of Hydrothermarchaeota in Hydrothermal Sediment.</title>
        <authorList>
            <person name="Zhou Z."/>
            <person name="Liu Y."/>
            <person name="Xu W."/>
            <person name="Pan J."/>
            <person name="Luo Z.H."/>
            <person name="Li M."/>
        </authorList>
    </citation>
    <scope>NUCLEOTIDE SEQUENCE</scope>
    <source>
        <strain evidence="2">SpSt-997</strain>
    </source>
</reference>
<gene>
    <name evidence="2" type="ORF">ENY07_05245</name>
</gene>
<protein>
    <submittedName>
        <fullName evidence="2">Class I SAM-dependent methyltransferase</fullName>
    </submittedName>
</protein>
<name>A0A8J4M606_9PROT</name>
<proteinExistence type="predicted"/>
<dbReference type="InterPro" id="IPR029063">
    <property type="entry name" value="SAM-dependent_MTases_sf"/>
</dbReference>
<feature type="coiled-coil region" evidence="1">
    <location>
        <begin position="244"/>
        <end position="299"/>
    </location>
</feature>
<dbReference type="Pfam" id="PF13489">
    <property type="entry name" value="Methyltransf_23"/>
    <property type="match status" value="1"/>
</dbReference>
<comment type="caution">
    <text evidence="2">The sequence shown here is derived from an EMBL/GenBank/DDBJ whole genome shotgun (WGS) entry which is preliminary data.</text>
</comment>
<keyword evidence="2" id="KW-0489">Methyltransferase</keyword>
<accession>A0A8J4M606</accession>
<dbReference type="Gene3D" id="3.40.50.150">
    <property type="entry name" value="Vaccinia Virus protein VP39"/>
    <property type="match status" value="1"/>
</dbReference>
<organism evidence="2">
    <name type="scientific">Acidicaldus sp</name>
    <dbReference type="NCBI Taxonomy" id="1872105"/>
    <lineage>
        <taxon>Bacteria</taxon>
        <taxon>Pseudomonadati</taxon>
        <taxon>Pseudomonadota</taxon>
        <taxon>Alphaproteobacteria</taxon>
        <taxon>Acetobacterales</taxon>
        <taxon>Acetobacteraceae</taxon>
        <taxon>Acidicaldus</taxon>
    </lineage>
</organism>
<keyword evidence="2" id="KW-0808">Transferase</keyword>
<dbReference type="SUPFAM" id="SSF53335">
    <property type="entry name" value="S-adenosyl-L-methionine-dependent methyltransferases"/>
    <property type="match status" value="1"/>
</dbReference>
<dbReference type="AlphaFoldDB" id="A0A8J4M606"/>
<dbReference type="GO" id="GO:0032259">
    <property type="term" value="P:methylation"/>
    <property type="evidence" value="ECO:0007669"/>
    <property type="project" value="UniProtKB-KW"/>
</dbReference>